<evidence type="ECO:0000256" key="13">
    <source>
        <dbReference type="ARBA" id="ARBA00022989"/>
    </source>
</evidence>
<keyword evidence="11 18" id="KW-0812">Transmembrane</keyword>
<protein>
    <recommendedName>
        <fullName evidence="7 18">Phosphatidate cytidylyltransferase</fullName>
        <ecNumber evidence="6 18">2.7.7.41</ecNumber>
    </recommendedName>
</protein>
<evidence type="ECO:0000256" key="14">
    <source>
        <dbReference type="ARBA" id="ARBA00023098"/>
    </source>
</evidence>
<feature type="transmembrane region" description="Helical" evidence="19">
    <location>
        <begin position="78"/>
        <end position="96"/>
    </location>
</feature>
<evidence type="ECO:0000256" key="7">
    <source>
        <dbReference type="ARBA" id="ARBA00019373"/>
    </source>
</evidence>
<dbReference type="GO" id="GO:0005886">
    <property type="term" value="C:plasma membrane"/>
    <property type="evidence" value="ECO:0007669"/>
    <property type="project" value="UniProtKB-SubCell"/>
</dbReference>
<keyword evidence="17" id="KW-1208">Phospholipid metabolism</keyword>
<proteinExistence type="inferred from homology"/>
<evidence type="ECO:0000256" key="1">
    <source>
        <dbReference type="ARBA" id="ARBA00001698"/>
    </source>
</evidence>
<keyword evidence="21" id="KW-1185">Reference proteome</keyword>
<keyword evidence="13 19" id="KW-1133">Transmembrane helix</keyword>
<evidence type="ECO:0000256" key="2">
    <source>
        <dbReference type="ARBA" id="ARBA00004651"/>
    </source>
</evidence>
<comment type="pathway">
    <text evidence="3 18">Phospholipid metabolism; CDP-diacylglycerol biosynthesis; CDP-diacylglycerol from sn-glycerol 3-phosphate: step 3/3.</text>
</comment>
<evidence type="ECO:0000256" key="5">
    <source>
        <dbReference type="ARBA" id="ARBA00010185"/>
    </source>
</evidence>
<evidence type="ECO:0000256" key="9">
    <source>
        <dbReference type="ARBA" id="ARBA00022516"/>
    </source>
</evidence>
<feature type="transmembrane region" description="Helical" evidence="19">
    <location>
        <begin position="215"/>
        <end position="235"/>
    </location>
</feature>
<gene>
    <name evidence="20" type="ORF">SAMN06295916_1283</name>
</gene>
<dbReference type="GO" id="GO:0016024">
    <property type="term" value="P:CDP-diacylglycerol biosynthetic process"/>
    <property type="evidence" value="ECO:0007669"/>
    <property type="project" value="UniProtKB-UniPathway"/>
</dbReference>
<dbReference type="PROSITE" id="PS01315">
    <property type="entry name" value="CDS"/>
    <property type="match status" value="1"/>
</dbReference>
<feature type="transmembrane region" description="Helical" evidence="19">
    <location>
        <begin position="55"/>
        <end position="72"/>
    </location>
</feature>
<keyword evidence="10 18" id="KW-0808">Transferase</keyword>
<evidence type="ECO:0000256" key="16">
    <source>
        <dbReference type="ARBA" id="ARBA00023209"/>
    </source>
</evidence>
<dbReference type="PANTHER" id="PTHR46382">
    <property type="entry name" value="PHOSPHATIDATE CYTIDYLYLTRANSFERASE"/>
    <property type="match status" value="1"/>
</dbReference>
<feature type="transmembrane region" description="Helical" evidence="19">
    <location>
        <begin position="133"/>
        <end position="155"/>
    </location>
</feature>
<dbReference type="RefSeq" id="WP_088813233.1">
    <property type="nucleotide sequence ID" value="NZ_FYEX01000002.1"/>
</dbReference>
<comment type="catalytic activity">
    <reaction evidence="1 18">
        <text>a 1,2-diacyl-sn-glycero-3-phosphate + CTP + H(+) = a CDP-1,2-diacyl-sn-glycerol + diphosphate</text>
        <dbReference type="Rhea" id="RHEA:16229"/>
        <dbReference type="ChEBI" id="CHEBI:15378"/>
        <dbReference type="ChEBI" id="CHEBI:33019"/>
        <dbReference type="ChEBI" id="CHEBI:37563"/>
        <dbReference type="ChEBI" id="CHEBI:58332"/>
        <dbReference type="ChEBI" id="CHEBI:58608"/>
        <dbReference type="EC" id="2.7.7.41"/>
    </reaction>
</comment>
<evidence type="ECO:0000256" key="18">
    <source>
        <dbReference type="RuleBase" id="RU003938"/>
    </source>
</evidence>
<organism evidence="20 21">
    <name type="scientific">Polynucleobacter victoriensis</name>
    <dbReference type="NCBI Taxonomy" id="2049319"/>
    <lineage>
        <taxon>Bacteria</taxon>
        <taxon>Pseudomonadati</taxon>
        <taxon>Pseudomonadota</taxon>
        <taxon>Betaproteobacteria</taxon>
        <taxon>Burkholderiales</taxon>
        <taxon>Burkholderiaceae</taxon>
        <taxon>Polynucleobacter</taxon>
    </lineage>
</organism>
<dbReference type="Pfam" id="PF01148">
    <property type="entry name" value="CTP_transf_1"/>
    <property type="match status" value="1"/>
</dbReference>
<evidence type="ECO:0000313" key="20">
    <source>
        <dbReference type="EMBL" id="SNC71502.1"/>
    </source>
</evidence>
<evidence type="ECO:0000256" key="12">
    <source>
        <dbReference type="ARBA" id="ARBA00022695"/>
    </source>
</evidence>
<evidence type="ECO:0000256" key="4">
    <source>
        <dbReference type="ARBA" id="ARBA00005189"/>
    </source>
</evidence>
<dbReference type="GO" id="GO:0004605">
    <property type="term" value="F:phosphatidate cytidylyltransferase activity"/>
    <property type="evidence" value="ECO:0007669"/>
    <property type="project" value="UniProtKB-EC"/>
</dbReference>
<keyword evidence="15 19" id="KW-0472">Membrane</keyword>
<keyword evidence="8" id="KW-1003">Cell membrane</keyword>
<comment type="pathway">
    <text evidence="4">Lipid metabolism.</text>
</comment>
<sequence length="280" mass="31110">MLKTRVITALALLAVFLPVLWFAPLIWLGVLIALVITLAAWEWWRLLFPQNLKRAYSYAGLCLLNLATWFMYADIQVVEYLLWATLAFWLLLVPLLMSKALDLSMNFWRWPLAIAGLFILPACWFALMHLRAISMSLFLSVLVLVWAADIGAYFAGKAFGKHKLAIRLSPGKSIEGAIGGWLFVLSIAVISVSVLSDYDLTRSNYFYILQDKLGWLGLLALVTLSVAMSIQGDLFESQLKRIAGVKDSSALLPGHGGFLDRIDALLPVLPLAALLMILVA</sequence>
<name>A0A212TZT0_9BURK</name>
<dbReference type="InterPro" id="IPR000374">
    <property type="entry name" value="PC_trans"/>
</dbReference>
<evidence type="ECO:0000256" key="15">
    <source>
        <dbReference type="ARBA" id="ARBA00023136"/>
    </source>
</evidence>
<evidence type="ECO:0000256" key="8">
    <source>
        <dbReference type="ARBA" id="ARBA00022475"/>
    </source>
</evidence>
<keyword evidence="12 18" id="KW-0548">Nucleotidyltransferase</keyword>
<dbReference type="Proteomes" id="UP000197215">
    <property type="component" value="Unassembled WGS sequence"/>
</dbReference>
<dbReference type="EMBL" id="FYEX01000002">
    <property type="protein sequence ID" value="SNC71502.1"/>
    <property type="molecule type" value="Genomic_DNA"/>
</dbReference>
<feature type="transmembrane region" description="Helical" evidence="19">
    <location>
        <begin position="176"/>
        <end position="195"/>
    </location>
</feature>
<feature type="transmembrane region" description="Helical" evidence="19">
    <location>
        <begin position="262"/>
        <end position="279"/>
    </location>
</feature>
<evidence type="ECO:0000313" key="21">
    <source>
        <dbReference type="Proteomes" id="UP000197215"/>
    </source>
</evidence>
<evidence type="ECO:0000256" key="11">
    <source>
        <dbReference type="ARBA" id="ARBA00022692"/>
    </source>
</evidence>
<feature type="transmembrane region" description="Helical" evidence="19">
    <location>
        <begin position="108"/>
        <end position="127"/>
    </location>
</feature>
<comment type="similarity">
    <text evidence="5 18">Belongs to the CDS family.</text>
</comment>
<dbReference type="AlphaFoldDB" id="A0A212TZT0"/>
<dbReference type="OrthoDB" id="9799199at2"/>
<reference evidence="20 21" key="1">
    <citation type="submission" date="2017-06" db="EMBL/GenBank/DDBJ databases">
        <authorList>
            <person name="Kim H.J."/>
            <person name="Triplett B.A."/>
        </authorList>
    </citation>
    <scope>NUCLEOTIDE SEQUENCE [LARGE SCALE GENOMIC DNA]</scope>
    <source>
        <strain evidence="20 21">MWH-VicM1</strain>
    </source>
</reference>
<keyword evidence="14" id="KW-0443">Lipid metabolism</keyword>
<keyword evidence="9" id="KW-0444">Lipid biosynthesis</keyword>
<evidence type="ECO:0000256" key="17">
    <source>
        <dbReference type="ARBA" id="ARBA00023264"/>
    </source>
</evidence>
<evidence type="ECO:0000256" key="3">
    <source>
        <dbReference type="ARBA" id="ARBA00005119"/>
    </source>
</evidence>
<keyword evidence="16" id="KW-0594">Phospholipid biosynthesis</keyword>
<dbReference type="EC" id="2.7.7.41" evidence="6 18"/>
<dbReference type="PANTHER" id="PTHR46382:SF1">
    <property type="entry name" value="PHOSPHATIDATE CYTIDYLYLTRANSFERASE"/>
    <property type="match status" value="1"/>
</dbReference>
<comment type="subcellular location">
    <subcellularLocation>
        <location evidence="2">Cell membrane</location>
        <topology evidence="2">Multi-pass membrane protein</topology>
    </subcellularLocation>
</comment>
<evidence type="ECO:0000256" key="19">
    <source>
        <dbReference type="SAM" id="Phobius"/>
    </source>
</evidence>
<evidence type="ECO:0000256" key="10">
    <source>
        <dbReference type="ARBA" id="ARBA00022679"/>
    </source>
</evidence>
<evidence type="ECO:0000256" key="6">
    <source>
        <dbReference type="ARBA" id="ARBA00012487"/>
    </source>
</evidence>
<accession>A0A212TZT0</accession>
<dbReference type="UniPathway" id="UPA00557">
    <property type="reaction ID" value="UER00614"/>
</dbReference>